<accession>A0A7W8LKW4</accession>
<feature type="chain" id="PRO_5030708939" description="Lipoprotein" evidence="1">
    <location>
        <begin position="30"/>
        <end position="787"/>
    </location>
</feature>
<keyword evidence="3" id="KW-1185">Reference proteome</keyword>
<proteinExistence type="predicted"/>
<dbReference type="RefSeq" id="WP_184656463.1">
    <property type="nucleotide sequence ID" value="NZ_JACHFQ010000001.1"/>
</dbReference>
<gene>
    <name evidence="2" type="ORF">HNP76_000148</name>
</gene>
<dbReference type="Proteomes" id="UP000518887">
    <property type="component" value="Unassembled WGS sequence"/>
</dbReference>
<protein>
    <recommendedName>
        <fullName evidence="4">Lipoprotein</fullName>
    </recommendedName>
</protein>
<reference evidence="2 3" key="1">
    <citation type="submission" date="2020-08" db="EMBL/GenBank/DDBJ databases">
        <title>Genomic Encyclopedia of Type Strains, Phase IV (KMG-IV): sequencing the most valuable type-strain genomes for metagenomic binning, comparative biology and taxonomic classification.</title>
        <authorList>
            <person name="Goeker M."/>
        </authorList>
    </citation>
    <scope>NUCLEOTIDE SEQUENCE [LARGE SCALE GENOMIC DNA]</scope>
    <source>
        <strain evidence="2 3">DSM 103462</strain>
    </source>
</reference>
<sequence>MKVMKGGNMKNVMKKLAGLLMVLSVALFAGCSDSSDSANEAPQTAKTYTVSGKISIGSAVPASVAKSLASASEGANSSARTATTSFDLETTTYEKSKTNWVAEAISVDDDNNSDNDIYIYGEIDPVEMTYSFKLPEGKWSLMLSLRGEYREGVGGTLIYNKVEVIVEDNIEEDIILSPQDYQIYKNGALSLPITDGTTDHKIKTVTCALVNWTERNADDEALIKDSLETAIANLKKPKNFSSSGTVTIVQNDVPAGSYEATFTFKDENGNALYVCKEYITVFSGWTTDTWQGAGAHLQLVDGETNFMITDALVEGYGTELVSPTKMALFNVHTEMNGDGTIAFNGYKYYISADGDDIDENTEENYKASNSDSASNPINSFIFDNNGYFYTLHITYSGGTSYYIYTNNPKVSGEQVEVSATYSPSRLAYDSKTDIIYLVSINEESMYLYQLPSLASEGTVNDIRQVYCSDYYKDGVAEFSSCHYKMCIVHDGVVYSIVRGNYDSKGVRPALVISKVSESNTNKPAASGVQILSTDMKNANDKYGDITDLLYQDGAVYMLYRDVSDTSSRGALIRYDVKFGGIKVLGLTDNKLEKEDFTNAKLGVYYNGSQVLMHDSTAPAVFAGNNSWTSRSVNYTLKDFIKTLRTPAPLSETPDLTVKEFFGPVKFIAIKPKKLVIADDGIAFYTDSDFLKYKNVNRIVTVDLESFSIIEASLVNVFFNGDDSDVKPVVPIPNTGSTATQDVALIDGRNAMLPASSGGEVSTTYNYFNTEGDSVDLSDVVFGIPCGD</sequence>
<name>A0A7W8LKW4_9SPIR</name>
<keyword evidence="1" id="KW-0732">Signal</keyword>
<dbReference type="AlphaFoldDB" id="A0A7W8LKW4"/>
<dbReference type="PROSITE" id="PS51257">
    <property type="entry name" value="PROKAR_LIPOPROTEIN"/>
    <property type="match status" value="1"/>
</dbReference>
<evidence type="ECO:0000256" key="1">
    <source>
        <dbReference type="SAM" id="SignalP"/>
    </source>
</evidence>
<feature type="signal peptide" evidence="1">
    <location>
        <begin position="1"/>
        <end position="29"/>
    </location>
</feature>
<evidence type="ECO:0000313" key="3">
    <source>
        <dbReference type="Proteomes" id="UP000518887"/>
    </source>
</evidence>
<organism evidence="2 3">
    <name type="scientific">Treponema ruminis</name>
    <dbReference type="NCBI Taxonomy" id="744515"/>
    <lineage>
        <taxon>Bacteria</taxon>
        <taxon>Pseudomonadati</taxon>
        <taxon>Spirochaetota</taxon>
        <taxon>Spirochaetia</taxon>
        <taxon>Spirochaetales</taxon>
        <taxon>Treponemataceae</taxon>
        <taxon>Treponema</taxon>
    </lineage>
</organism>
<evidence type="ECO:0000313" key="2">
    <source>
        <dbReference type="EMBL" id="MBB5224808.1"/>
    </source>
</evidence>
<evidence type="ECO:0008006" key="4">
    <source>
        <dbReference type="Google" id="ProtNLM"/>
    </source>
</evidence>
<dbReference type="EMBL" id="JACHFQ010000001">
    <property type="protein sequence ID" value="MBB5224808.1"/>
    <property type="molecule type" value="Genomic_DNA"/>
</dbReference>
<comment type="caution">
    <text evidence="2">The sequence shown here is derived from an EMBL/GenBank/DDBJ whole genome shotgun (WGS) entry which is preliminary data.</text>
</comment>